<dbReference type="SUPFAM" id="SSF46689">
    <property type="entry name" value="Homeodomain-like"/>
    <property type="match status" value="2"/>
</dbReference>
<evidence type="ECO:0000256" key="3">
    <source>
        <dbReference type="ARBA" id="ARBA00023163"/>
    </source>
</evidence>
<dbReference type="SMART" id="SM00342">
    <property type="entry name" value="HTH_ARAC"/>
    <property type="match status" value="1"/>
</dbReference>
<dbReference type="InterPro" id="IPR009057">
    <property type="entry name" value="Homeodomain-like_sf"/>
</dbReference>
<keyword evidence="5" id="KW-0614">Plasmid</keyword>
<organism evidence="5 6">
    <name type="scientific">Pseudosulfitobacter pseudonitzschiae</name>
    <dbReference type="NCBI Taxonomy" id="1402135"/>
    <lineage>
        <taxon>Bacteria</taxon>
        <taxon>Pseudomonadati</taxon>
        <taxon>Pseudomonadota</taxon>
        <taxon>Alphaproteobacteria</taxon>
        <taxon>Rhodobacterales</taxon>
        <taxon>Roseobacteraceae</taxon>
        <taxon>Pseudosulfitobacter</taxon>
    </lineage>
</organism>
<evidence type="ECO:0000256" key="2">
    <source>
        <dbReference type="ARBA" id="ARBA00023125"/>
    </source>
</evidence>
<dbReference type="Proteomes" id="UP000199754">
    <property type="component" value="Plasmid pSMR1-1"/>
</dbReference>
<dbReference type="OrthoDB" id="9816011at2"/>
<dbReference type="PANTHER" id="PTHR46796:SF6">
    <property type="entry name" value="ARAC SUBFAMILY"/>
    <property type="match status" value="1"/>
</dbReference>
<evidence type="ECO:0000256" key="1">
    <source>
        <dbReference type="ARBA" id="ARBA00023015"/>
    </source>
</evidence>
<keyword evidence="1" id="KW-0805">Transcription regulation</keyword>
<gene>
    <name evidence="5" type="primary">btr</name>
    <name evidence="5" type="ORF">SULPSESMR1_04794</name>
</gene>
<dbReference type="PROSITE" id="PS01124">
    <property type="entry name" value="HTH_ARAC_FAMILY_2"/>
    <property type="match status" value="1"/>
</dbReference>
<dbReference type="AlphaFoldDB" id="A0A221K6I6"/>
<dbReference type="Pfam" id="PF12833">
    <property type="entry name" value="HTH_18"/>
    <property type="match status" value="1"/>
</dbReference>
<dbReference type="KEGG" id="spse:SULPSESMR1_04794"/>
<evidence type="ECO:0000313" key="5">
    <source>
        <dbReference type="EMBL" id="ASM74490.1"/>
    </source>
</evidence>
<reference evidence="5 6" key="1">
    <citation type="submission" date="2017-07" db="EMBL/GenBank/DDBJ databases">
        <title>Genome Sequence of Sulfitobacter pseudonitzschiae Strain SMR1 Isolated from a culture of the Diatom Skeletonema marinoi.</title>
        <authorList>
            <person name="Topel M."/>
            <person name="Pinder M.I.M."/>
            <person name="Johansson O.N."/>
            <person name="Kourtchenko O."/>
            <person name="Godhe A."/>
            <person name="Clarke A.K."/>
        </authorList>
    </citation>
    <scope>NUCLEOTIDE SEQUENCE [LARGE SCALE GENOMIC DNA]</scope>
    <source>
        <strain evidence="5 6">SMR1</strain>
        <plasmid evidence="5 6">pSMR1-1</plasmid>
    </source>
</reference>
<dbReference type="PROSITE" id="PS00041">
    <property type="entry name" value="HTH_ARAC_FAMILY_1"/>
    <property type="match status" value="1"/>
</dbReference>
<dbReference type="InterPro" id="IPR050204">
    <property type="entry name" value="AraC_XylS_family_regulators"/>
</dbReference>
<sequence>MAFHPHMYSVTSGIAVPTHARSLVFDDMALDYWEVEAKQAAHCRYVSIHPRISIFFDNKTISLSEDKERSGTSCGLCFVPAGLQLWGRLQQSGRIRHLDLHIKRTALAELTGSQIVLARPLFAPVSPAVHDLAHELTRACDAGDTSRALAQSLIHRLVQLVFDQADTTAPTPPEGIAKVKAHILNHLDKRLHIEELATLADLSRTQFIRRFKSETGQSTHQWIIQQRIQLAQSLVSEGVSLVEVATRAGFSDQAHLNRAFKSATGVPPGVWARLGNSR</sequence>
<dbReference type="GO" id="GO:0003700">
    <property type="term" value="F:DNA-binding transcription factor activity"/>
    <property type="evidence" value="ECO:0007669"/>
    <property type="project" value="InterPro"/>
</dbReference>
<evidence type="ECO:0000259" key="4">
    <source>
        <dbReference type="PROSITE" id="PS01124"/>
    </source>
</evidence>
<dbReference type="InterPro" id="IPR018062">
    <property type="entry name" value="HTH_AraC-typ_CS"/>
</dbReference>
<name>A0A221K6I6_9RHOB</name>
<feature type="domain" description="HTH araC/xylS-type" evidence="4">
    <location>
        <begin position="177"/>
        <end position="274"/>
    </location>
</feature>
<accession>A0A221K6I6</accession>
<geneLocation type="plasmid" evidence="5 6">
    <name>pSMR1-1</name>
</geneLocation>
<dbReference type="GO" id="GO:0043565">
    <property type="term" value="F:sequence-specific DNA binding"/>
    <property type="evidence" value="ECO:0007669"/>
    <property type="project" value="InterPro"/>
</dbReference>
<dbReference type="Gene3D" id="1.10.10.60">
    <property type="entry name" value="Homeodomain-like"/>
    <property type="match status" value="1"/>
</dbReference>
<keyword evidence="6" id="KW-1185">Reference proteome</keyword>
<dbReference type="EMBL" id="CP022416">
    <property type="protein sequence ID" value="ASM74490.1"/>
    <property type="molecule type" value="Genomic_DNA"/>
</dbReference>
<protein>
    <submittedName>
        <fullName evidence="5">HTH-type transcriptional activator Btr</fullName>
    </submittedName>
</protein>
<dbReference type="RefSeq" id="WP_157729048.1">
    <property type="nucleotide sequence ID" value="NZ_CP022416.1"/>
</dbReference>
<proteinExistence type="predicted"/>
<keyword evidence="2" id="KW-0238">DNA-binding</keyword>
<dbReference type="InterPro" id="IPR018060">
    <property type="entry name" value="HTH_AraC"/>
</dbReference>
<keyword evidence="3" id="KW-0804">Transcription</keyword>
<evidence type="ECO:0000313" key="6">
    <source>
        <dbReference type="Proteomes" id="UP000199754"/>
    </source>
</evidence>
<dbReference type="PANTHER" id="PTHR46796">
    <property type="entry name" value="HTH-TYPE TRANSCRIPTIONAL ACTIVATOR RHAS-RELATED"/>
    <property type="match status" value="1"/>
</dbReference>